<organism evidence="1 2">
    <name type="scientific">Pluteus cervinus</name>
    <dbReference type="NCBI Taxonomy" id="181527"/>
    <lineage>
        <taxon>Eukaryota</taxon>
        <taxon>Fungi</taxon>
        <taxon>Dikarya</taxon>
        <taxon>Basidiomycota</taxon>
        <taxon>Agaricomycotina</taxon>
        <taxon>Agaricomycetes</taxon>
        <taxon>Agaricomycetidae</taxon>
        <taxon>Agaricales</taxon>
        <taxon>Pluteineae</taxon>
        <taxon>Pluteaceae</taxon>
        <taxon>Pluteus</taxon>
    </lineage>
</organism>
<accession>A0ACD3AP50</accession>
<dbReference type="Proteomes" id="UP000308600">
    <property type="component" value="Unassembled WGS sequence"/>
</dbReference>
<name>A0ACD3AP50_9AGAR</name>
<protein>
    <submittedName>
        <fullName evidence="1">Uncharacterized protein</fullName>
    </submittedName>
</protein>
<evidence type="ECO:0000313" key="2">
    <source>
        <dbReference type="Proteomes" id="UP000308600"/>
    </source>
</evidence>
<proteinExistence type="predicted"/>
<dbReference type="EMBL" id="ML208369">
    <property type="protein sequence ID" value="TFK67718.1"/>
    <property type="molecule type" value="Genomic_DNA"/>
</dbReference>
<reference evidence="1 2" key="1">
    <citation type="journal article" date="2019" name="Nat. Ecol. Evol.">
        <title>Megaphylogeny resolves global patterns of mushroom evolution.</title>
        <authorList>
            <person name="Varga T."/>
            <person name="Krizsan K."/>
            <person name="Foldi C."/>
            <person name="Dima B."/>
            <person name="Sanchez-Garcia M."/>
            <person name="Sanchez-Ramirez S."/>
            <person name="Szollosi G.J."/>
            <person name="Szarkandi J.G."/>
            <person name="Papp V."/>
            <person name="Albert L."/>
            <person name="Andreopoulos W."/>
            <person name="Angelini C."/>
            <person name="Antonin V."/>
            <person name="Barry K.W."/>
            <person name="Bougher N.L."/>
            <person name="Buchanan P."/>
            <person name="Buyck B."/>
            <person name="Bense V."/>
            <person name="Catcheside P."/>
            <person name="Chovatia M."/>
            <person name="Cooper J."/>
            <person name="Damon W."/>
            <person name="Desjardin D."/>
            <person name="Finy P."/>
            <person name="Geml J."/>
            <person name="Haridas S."/>
            <person name="Hughes K."/>
            <person name="Justo A."/>
            <person name="Karasinski D."/>
            <person name="Kautmanova I."/>
            <person name="Kiss B."/>
            <person name="Kocsube S."/>
            <person name="Kotiranta H."/>
            <person name="LaButti K.M."/>
            <person name="Lechner B.E."/>
            <person name="Liimatainen K."/>
            <person name="Lipzen A."/>
            <person name="Lukacs Z."/>
            <person name="Mihaltcheva S."/>
            <person name="Morgado L.N."/>
            <person name="Niskanen T."/>
            <person name="Noordeloos M.E."/>
            <person name="Ohm R.A."/>
            <person name="Ortiz-Santana B."/>
            <person name="Ovrebo C."/>
            <person name="Racz N."/>
            <person name="Riley R."/>
            <person name="Savchenko A."/>
            <person name="Shiryaev A."/>
            <person name="Soop K."/>
            <person name="Spirin V."/>
            <person name="Szebenyi C."/>
            <person name="Tomsovsky M."/>
            <person name="Tulloss R.E."/>
            <person name="Uehling J."/>
            <person name="Grigoriev I.V."/>
            <person name="Vagvolgyi C."/>
            <person name="Papp T."/>
            <person name="Martin F.M."/>
            <person name="Miettinen O."/>
            <person name="Hibbett D.S."/>
            <person name="Nagy L.G."/>
        </authorList>
    </citation>
    <scope>NUCLEOTIDE SEQUENCE [LARGE SCALE GENOMIC DNA]</scope>
    <source>
        <strain evidence="1 2">NL-1719</strain>
    </source>
</reference>
<evidence type="ECO:0000313" key="1">
    <source>
        <dbReference type="EMBL" id="TFK67718.1"/>
    </source>
</evidence>
<sequence length="584" mass="66234">MTINISNLHVNLPQGQVNLQNNGTPSPSGNVSEHHGAVENLRNRMCVGASFDSAERGDPPQCHKDTRKAILSSASSWVDDLVVQYFFLWILGWAGVGKSAILQTLAERYWKQDRLAASFFFFQASHDRNSIHAFVASIAYQLTISVPGAREAIAQKISNDPTVFTKSFKGQWQTLVVGTLRSVPPPSSPMLIVVDGIDEIVSHDEQRTLLRTILGSVSELGPGYKLLIASRPEQQIQRTFEEFGVSEGNKIELGDTDDDRADIALFLRLSLQEIYSKFKRLPSCTPTTHLWPGQDEIQCLVDKASGQFIYATTVVRFVGDHDGDPNVPLEMIINSRSKSFKDLDYLYLIVMRRIQKSTKRQHHHFLHYLMVCMFLDLVIRFMDEVEEYCPKELDEGLANSLLGKLDPIANDKGRYRHKSFTEFLTRPSAPHPFSITSYHISSVTSQILQSRPHDVKLAIGCILGSSPTPELIFRLMSWSENVAVDSPGSGDVRYPWDTTWLHRWTLHWLAVEFELASTPGLGLVRIKTSSRTRRVLLYSQIPLFLLVGLPYYTWLTVKQTSPYLYMIRSHDVSPQFRWENVTFM</sequence>
<keyword evidence="2" id="KW-1185">Reference proteome</keyword>
<gene>
    <name evidence="1" type="ORF">BDN72DRAFT_85532</name>
</gene>